<gene>
    <name evidence="4" type="ORF">BpHYR1_011196</name>
</gene>
<comment type="caution">
    <text evidence="4">The sequence shown here is derived from an EMBL/GenBank/DDBJ whole genome shotgun (WGS) entry which is preliminary data.</text>
</comment>
<organism evidence="4 5">
    <name type="scientific">Brachionus plicatilis</name>
    <name type="common">Marine rotifer</name>
    <name type="synonym">Brachionus muelleri</name>
    <dbReference type="NCBI Taxonomy" id="10195"/>
    <lineage>
        <taxon>Eukaryota</taxon>
        <taxon>Metazoa</taxon>
        <taxon>Spiralia</taxon>
        <taxon>Gnathifera</taxon>
        <taxon>Rotifera</taxon>
        <taxon>Eurotatoria</taxon>
        <taxon>Monogononta</taxon>
        <taxon>Pseudotrocha</taxon>
        <taxon>Ploima</taxon>
        <taxon>Brachionidae</taxon>
        <taxon>Brachionus</taxon>
    </lineage>
</organism>
<dbReference type="EMBL" id="REGN01001064">
    <property type="protein sequence ID" value="RNA37264.1"/>
    <property type="molecule type" value="Genomic_DNA"/>
</dbReference>
<evidence type="ECO:0000259" key="3">
    <source>
        <dbReference type="PROSITE" id="PS50011"/>
    </source>
</evidence>
<proteinExistence type="predicted"/>
<evidence type="ECO:0000256" key="1">
    <source>
        <dbReference type="PROSITE-ProRule" id="PRU10141"/>
    </source>
</evidence>
<feature type="compositionally biased region" description="Low complexity" evidence="2">
    <location>
        <begin position="62"/>
        <end position="76"/>
    </location>
</feature>
<keyword evidence="5" id="KW-1185">Reference proteome</keyword>
<feature type="domain" description="Protein kinase" evidence="3">
    <location>
        <begin position="126"/>
        <end position="163"/>
    </location>
</feature>
<dbReference type="PROSITE" id="PS50011">
    <property type="entry name" value="PROTEIN_KINASE_DOM"/>
    <property type="match status" value="1"/>
</dbReference>
<dbReference type="PROSITE" id="PS00107">
    <property type="entry name" value="PROTEIN_KINASE_ATP"/>
    <property type="match status" value="1"/>
</dbReference>
<dbReference type="InterPro" id="IPR011009">
    <property type="entry name" value="Kinase-like_dom_sf"/>
</dbReference>
<dbReference type="SUPFAM" id="SSF56112">
    <property type="entry name" value="Protein kinase-like (PK-like)"/>
    <property type="match status" value="1"/>
</dbReference>
<keyword evidence="1" id="KW-0067">ATP-binding</keyword>
<feature type="non-terminal residue" evidence="4">
    <location>
        <position position="163"/>
    </location>
</feature>
<feature type="region of interest" description="Disordered" evidence="2">
    <location>
        <begin position="18"/>
        <end position="81"/>
    </location>
</feature>
<evidence type="ECO:0000313" key="4">
    <source>
        <dbReference type="EMBL" id="RNA37264.1"/>
    </source>
</evidence>
<sequence>MIARLKIKLIKIATSTLNSAGSSSSSSASSFASSASHNQTNSQLSTNNQKQSKETDKQMGQSSSGSKPSPGFSNNPTTGFLTPEYEASVKQFLDFKRKEFEERYKHGPKSQSNQLLDPKNVKLDDFELDRTIGTGSFGRVIIVYLKKDRSQRYAMKMLKKENI</sequence>
<dbReference type="AlphaFoldDB" id="A0A3M7SN65"/>
<evidence type="ECO:0000256" key="2">
    <source>
        <dbReference type="SAM" id="MobiDB-lite"/>
    </source>
</evidence>
<reference evidence="4 5" key="1">
    <citation type="journal article" date="2018" name="Sci. Rep.">
        <title>Genomic signatures of local adaptation to the degree of environmental predictability in rotifers.</title>
        <authorList>
            <person name="Franch-Gras L."/>
            <person name="Hahn C."/>
            <person name="Garcia-Roger E.M."/>
            <person name="Carmona M.J."/>
            <person name="Serra M."/>
            <person name="Gomez A."/>
        </authorList>
    </citation>
    <scope>NUCLEOTIDE SEQUENCE [LARGE SCALE GENOMIC DNA]</scope>
    <source>
        <strain evidence="4">HYR1</strain>
    </source>
</reference>
<dbReference type="InterPro" id="IPR000719">
    <property type="entry name" value="Prot_kinase_dom"/>
</dbReference>
<feature type="binding site" evidence="1">
    <location>
        <position position="156"/>
    </location>
    <ligand>
        <name>ATP</name>
        <dbReference type="ChEBI" id="CHEBI:30616"/>
    </ligand>
</feature>
<accession>A0A3M7SN65</accession>
<evidence type="ECO:0000313" key="5">
    <source>
        <dbReference type="Proteomes" id="UP000276133"/>
    </source>
</evidence>
<keyword evidence="1" id="KW-0547">Nucleotide-binding</keyword>
<name>A0A3M7SN65_BRAPC</name>
<keyword evidence="4" id="KW-0808">Transferase</keyword>
<dbReference type="InterPro" id="IPR017441">
    <property type="entry name" value="Protein_kinase_ATP_BS"/>
</dbReference>
<feature type="compositionally biased region" description="Low complexity" evidence="2">
    <location>
        <begin position="19"/>
        <end position="50"/>
    </location>
</feature>
<dbReference type="GO" id="GO:0005524">
    <property type="term" value="F:ATP binding"/>
    <property type="evidence" value="ECO:0007669"/>
    <property type="project" value="UniProtKB-UniRule"/>
</dbReference>
<dbReference type="Proteomes" id="UP000276133">
    <property type="component" value="Unassembled WGS sequence"/>
</dbReference>
<dbReference type="Gene3D" id="3.30.200.20">
    <property type="entry name" value="Phosphorylase Kinase, domain 1"/>
    <property type="match status" value="1"/>
</dbReference>
<keyword evidence="4" id="KW-0418">Kinase</keyword>
<dbReference type="STRING" id="10195.A0A3M7SN65"/>
<protein>
    <submittedName>
        <fullName evidence="4">cAMP-dependent kinase catalytic subunit</fullName>
    </submittedName>
</protein>
<dbReference type="GO" id="GO:0004672">
    <property type="term" value="F:protein kinase activity"/>
    <property type="evidence" value="ECO:0007669"/>
    <property type="project" value="InterPro"/>
</dbReference>